<dbReference type="EMBL" id="UOEI01000497">
    <property type="protein sequence ID" value="VAW06949.1"/>
    <property type="molecule type" value="Genomic_DNA"/>
</dbReference>
<dbReference type="GO" id="GO:0016787">
    <property type="term" value="F:hydrolase activity"/>
    <property type="evidence" value="ECO:0007669"/>
    <property type="project" value="UniProtKB-KW"/>
</dbReference>
<reference evidence="1" key="1">
    <citation type="submission" date="2018-06" db="EMBL/GenBank/DDBJ databases">
        <authorList>
            <person name="Zhirakovskaya E."/>
        </authorList>
    </citation>
    <scope>NUCLEOTIDE SEQUENCE</scope>
</reference>
<dbReference type="AlphaFoldDB" id="A0A3B0T3N4"/>
<gene>
    <name evidence="1" type="ORF">MNBD_ACTINO01-644</name>
</gene>
<feature type="non-terminal residue" evidence="1">
    <location>
        <position position="1"/>
    </location>
</feature>
<accession>A0A3B0T3N4</accession>
<dbReference type="SUPFAM" id="SSF53474">
    <property type="entry name" value="alpha/beta-Hydrolases"/>
    <property type="match status" value="1"/>
</dbReference>
<proteinExistence type="predicted"/>
<organism evidence="1">
    <name type="scientific">hydrothermal vent metagenome</name>
    <dbReference type="NCBI Taxonomy" id="652676"/>
    <lineage>
        <taxon>unclassified sequences</taxon>
        <taxon>metagenomes</taxon>
        <taxon>ecological metagenomes</taxon>
    </lineage>
</organism>
<dbReference type="InterPro" id="IPR029058">
    <property type="entry name" value="AB_hydrolase_fold"/>
</dbReference>
<name>A0A3B0T3N4_9ZZZZ</name>
<evidence type="ECO:0000313" key="1">
    <source>
        <dbReference type="EMBL" id="VAW06949.1"/>
    </source>
</evidence>
<protein>
    <submittedName>
        <fullName evidence="1">Hydrolase, putative</fullName>
    </submittedName>
</protein>
<sequence length="148" mass="16707">RSFRAPGTYATLDEATSHFRLIPPQPCNNDYIIDYIAHTSVHETSDGWTWKFDPNLFRGIFVPLRDQLAAIRCRVALFTGEKSVVVPPDTAAYMYELMGRVSPVIAIPEAYHHLTLDQPLAFVAALRTLLADWNHSVGYSRDWNGSVD</sequence>
<keyword evidence="1" id="KW-0378">Hydrolase</keyword>
<dbReference type="Gene3D" id="3.40.50.1820">
    <property type="entry name" value="alpha/beta hydrolase"/>
    <property type="match status" value="1"/>
</dbReference>